<dbReference type="GO" id="GO:0000976">
    <property type="term" value="F:transcription cis-regulatory region binding"/>
    <property type="evidence" value="ECO:0007669"/>
    <property type="project" value="TreeGrafter"/>
</dbReference>
<accession>A0A919NFB6</accession>
<gene>
    <name evidence="7" type="primary">pksA_2</name>
    <name evidence="7" type="ORF">Asi03nite_71730</name>
</gene>
<dbReference type="AlphaFoldDB" id="A0A919NFB6"/>
<dbReference type="PRINTS" id="PR00455">
    <property type="entry name" value="HTHTETR"/>
</dbReference>
<evidence type="ECO:0000313" key="8">
    <source>
        <dbReference type="Proteomes" id="UP000629619"/>
    </source>
</evidence>
<dbReference type="Gene3D" id="1.10.357.10">
    <property type="entry name" value="Tetracycline Repressor, domain 2"/>
    <property type="match status" value="1"/>
</dbReference>
<reference evidence="7" key="1">
    <citation type="submission" date="2021-01" db="EMBL/GenBank/DDBJ databases">
        <title>Whole genome shotgun sequence of Actinoplanes siamensis NBRC 109076.</title>
        <authorList>
            <person name="Komaki H."/>
            <person name="Tamura T."/>
        </authorList>
    </citation>
    <scope>NUCLEOTIDE SEQUENCE</scope>
    <source>
        <strain evidence="7">NBRC 109076</strain>
    </source>
</reference>
<dbReference type="PROSITE" id="PS50977">
    <property type="entry name" value="HTH_TETR_2"/>
    <property type="match status" value="1"/>
</dbReference>
<dbReference type="InterPro" id="IPR050109">
    <property type="entry name" value="HTH-type_TetR-like_transc_reg"/>
</dbReference>
<dbReference type="SUPFAM" id="SSF48498">
    <property type="entry name" value="Tetracyclin repressor-like, C-terminal domain"/>
    <property type="match status" value="1"/>
</dbReference>
<keyword evidence="2" id="KW-0805">Transcription regulation</keyword>
<keyword evidence="3 5" id="KW-0238">DNA-binding</keyword>
<dbReference type="InterPro" id="IPR036271">
    <property type="entry name" value="Tet_transcr_reg_TetR-rel_C_sf"/>
</dbReference>
<evidence type="ECO:0000256" key="2">
    <source>
        <dbReference type="ARBA" id="ARBA00023015"/>
    </source>
</evidence>
<dbReference type="SUPFAM" id="SSF46689">
    <property type="entry name" value="Homeodomain-like"/>
    <property type="match status" value="1"/>
</dbReference>
<evidence type="ECO:0000259" key="6">
    <source>
        <dbReference type="PROSITE" id="PS50977"/>
    </source>
</evidence>
<dbReference type="InterPro" id="IPR039538">
    <property type="entry name" value="BetI_C"/>
</dbReference>
<dbReference type="PANTHER" id="PTHR30055:SF234">
    <property type="entry name" value="HTH-TYPE TRANSCRIPTIONAL REGULATOR BETI"/>
    <property type="match status" value="1"/>
</dbReference>
<keyword evidence="4" id="KW-0804">Transcription</keyword>
<organism evidence="7 8">
    <name type="scientific">Actinoplanes siamensis</name>
    <dbReference type="NCBI Taxonomy" id="1223317"/>
    <lineage>
        <taxon>Bacteria</taxon>
        <taxon>Bacillati</taxon>
        <taxon>Actinomycetota</taxon>
        <taxon>Actinomycetes</taxon>
        <taxon>Micromonosporales</taxon>
        <taxon>Micromonosporaceae</taxon>
        <taxon>Actinoplanes</taxon>
    </lineage>
</organism>
<feature type="domain" description="HTH tetR-type" evidence="6">
    <location>
        <begin position="8"/>
        <end position="68"/>
    </location>
</feature>
<dbReference type="EMBL" id="BOMW01000094">
    <property type="protein sequence ID" value="GIF09635.1"/>
    <property type="molecule type" value="Genomic_DNA"/>
</dbReference>
<dbReference type="PANTHER" id="PTHR30055">
    <property type="entry name" value="HTH-TYPE TRANSCRIPTIONAL REGULATOR RUTR"/>
    <property type="match status" value="1"/>
</dbReference>
<name>A0A919NFB6_9ACTN</name>
<proteinExistence type="predicted"/>
<feature type="DNA-binding region" description="H-T-H motif" evidence="5">
    <location>
        <begin position="31"/>
        <end position="50"/>
    </location>
</feature>
<dbReference type="RefSeq" id="WP_203684930.1">
    <property type="nucleotide sequence ID" value="NZ_BOMW01000094.1"/>
</dbReference>
<dbReference type="Pfam" id="PF00440">
    <property type="entry name" value="TetR_N"/>
    <property type="match status" value="1"/>
</dbReference>
<evidence type="ECO:0000256" key="4">
    <source>
        <dbReference type="ARBA" id="ARBA00023163"/>
    </source>
</evidence>
<evidence type="ECO:0000256" key="1">
    <source>
        <dbReference type="ARBA" id="ARBA00022491"/>
    </source>
</evidence>
<dbReference type="GO" id="GO:0003700">
    <property type="term" value="F:DNA-binding transcription factor activity"/>
    <property type="evidence" value="ECO:0007669"/>
    <property type="project" value="TreeGrafter"/>
</dbReference>
<evidence type="ECO:0000313" key="7">
    <source>
        <dbReference type="EMBL" id="GIF09635.1"/>
    </source>
</evidence>
<protein>
    <submittedName>
        <fullName evidence="7">HTH-type transcriptional regulator PksA</fullName>
    </submittedName>
</protein>
<dbReference type="Proteomes" id="UP000629619">
    <property type="component" value="Unassembled WGS sequence"/>
</dbReference>
<keyword evidence="8" id="KW-1185">Reference proteome</keyword>
<sequence>MPKQVDHEQRRRVLSEAVFAVISTQGFEAVSLRDVAEQAGVSMGTVQHYFPTKQQMLSFALSHMRERVMARLQAAIAALCEPTRRDLIRAATAVMLPVDPAGREEACVNIAFFSAATVTPAYAEQLRDGYGRVLTVSVANFREAARLGELRDGIDPDVEAPALYFLTQGLIGPVLVGLYSPDQALLLVDAQLDRMFRPASP</sequence>
<dbReference type="Pfam" id="PF13977">
    <property type="entry name" value="TetR_C_6"/>
    <property type="match status" value="1"/>
</dbReference>
<dbReference type="InterPro" id="IPR009057">
    <property type="entry name" value="Homeodomain-like_sf"/>
</dbReference>
<keyword evidence="1" id="KW-0678">Repressor</keyword>
<dbReference type="InterPro" id="IPR001647">
    <property type="entry name" value="HTH_TetR"/>
</dbReference>
<evidence type="ECO:0000256" key="5">
    <source>
        <dbReference type="PROSITE-ProRule" id="PRU00335"/>
    </source>
</evidence>
<comment type="caution">
    <text evidence="7">The sequence shown here is derived from an EMBL/GenBank/DDBJ whole genome shotgun (WGS) entry which is preliminary data.</text>
</comment>
<evidence type="ECO:0000256" key="3">
    <source>
        <dbReference type="ARBA" id="ARBA00023125"/>
    </source>
</evidence>